<evidence type="ECO:0000256" key="6">
    <source>
        <dbReference type="SAM" id="Phobius"/>
    </source>
</evidence>
<accession>A0A7C4VZ41</accession>
<feature type="transmembrane region" description="Helical" evidence="6">
    <location>
        <begin position="133"/>
        <end position="162"/>
    </location>
</feature>
<feature type="domain" description="Cytochrome C biogenesis protein transmembrane" evidence="7">
    <location>
        <begin position="19"/>
        <end position="197"/>
    </location>
</feature>
<keyword evidence="3 6" id="KW-0812">Transmembrane</keyword>
<dbReference type="GO" id="GO:0017004">
    <property type="term" value="P:cytochrome complex assembly"/>
    <property type="evidence" value="ECO:0007669"/>
    <property type="project" value="InterPro"/>
</dbReference>
<keyword evidence="4 6" id="KW-1133">Transmembrane helix</keyword>
<protein>
    <submittedName>
        <fullName evidence="9">Cytochrome C biogenesis protein</fullName>
    </submittedName>
</protein>
<keyword evidence="5 6" id="KW-0472">Membrane</keyword>
<comment type="subcellular location">
    <subcellularLocation>
        <location evidence="1">Membrane</location>
        <topology evidence="1">Multi-pass membrane protein</topology>
    </subcellularLocation>
</comment>
<proteinExistence type="inferred from homology"/>
<feature type="transmembrane region" description="Helical" evidence="6">
    <location>
        <begin position="61"/>
        <end position="86"/>
    </location>
</feature>
<name>A0A7C4VZ41_UNCW3</name>
<evidence type="ECO:0000259" key="7">
    <source>
        <dbReference type="Pfam" id="PF02683"/>
    </source>
</evidence>
<evidence type="ECO:0000256" key="4">
    <source>
        <dbReference type="ARBA" id="ARBA00022989"/>
    </source>
</evidence>
<dbReference type="EMBL" id="DSZH01000137">
    <property type="protein sequence ID" value="HGU47507.1"/>
    <property type="molecule type" value="Genomic_DNA"/>
</dbReference>
<evidence type="ECO:0000256" key="5">
    <source>
        <dbReference type="ARBA" id="ARBA00023136"/>
    </source>
</evidence>
<evidence type="ECO:0000313" key="8">
    <source>
        <dbReference type="EMBL" id="HGQ55684.1"/>
    </source>
</evidence>
<gene>
    <name evidence="9" type="ORF">ENT60_02950</name>
    <name evidence="8" type="ORF">ENU28_04390</name>
</gene>
<dbReference type="InterPro" id="IPR051790">
    <property type="entry name" value="Cytochrome_c-biogenesis_DsbD"/>
</dbReference>
<evidence type="ECO:0000313" key="9">
    <source>
        <dbReference type="EMBL" id="HGU47507.1"/>
    </source>
</evidence>
<dbReference type="PANTHER" id="PTHR31272:SF6">
    <property type="entry name" value="CYTOCHROME C-TYPE BIOGENESIS CCDA-LIKE CHLOROPLASTIC PROTEIN"/>
    <property type="match status" value="1"/>
</dbReference>
<sequence length="232" mass="25790">MLKSILEWLNNAYQSSSILAIVASFFWGVLSILLSPCHLASIPLIIGYISGQETISVKRAFIFSLLFSFGILITIASIGIITGLLGRILGDIGKWGNYLVGIIFFIFGLYLLEIINISFLNPKAVRFKKKGEIGAFILGILFGIALGPCTFAYMAPMLAMIFKISTKQFFFALFLILFYAIGHCLIITVAGTSIKLVQNYLNWNYKSKGVSYLKKICGIFIILAGFYLFWKA</sequence>
<feature type="transmembrane region" description="Helical" evidence="6">
    <location>
        <begin position="168"/>
        <end position="191"/>
    </location>
</feature>
<reference evidence="9" key="1">
    <citation type="journal article" date="2020" name="mSystems">
        <title>Genome- and Community-Level Interaction Insights into Carbon Utilization and Element Cycling Functions of Hydrothermarchaeota in Hydrothermal Sediment.</title>
        <authorList>
            <person name="Zhou Z."/>
            <person name="Liu Y."/>
            <person name="Xu W."/>
            <person name="Pan J."/>
            <person name="Luo Z.H."/>
            <person name="Li M."/>
        </authorList>
    </citation>
    <scope>NUCLEOTIDE SEQUENCE [LARGE SCALE GENOMIC DNA]</scope>
    <source>
        <strain evidence="9">SpSt-594</strain>
        <strain evidence="8">SpSt-655</strain>
    </source>
</reference>
<dbReference type="PANTHER" id="PTHR31272">
    <property type="entry name" value="CYTOCHROME C-TYPE BIOGENESIS PROTEIN HI_1454-RELATED"/>
    <property type="match status" value="1"/>
</dbReference>
<dbReference type="AlphaFoldDB" id="A0A7C4VZ41"/>
<feature type="transmembrane region" description="Helical" evidence="6">
    <location>
        <begin position="98"/>
        <end position="121"/>
    </location>
</feature>
<comment type="caution">
    <text evidence="9">The sequence shown here is derived from an EMBL/GenBank/DDBJ whole genome shotgun (WGS) entry which is preliminary data.</text>
</comment>
<evidence type="ECO:0000256" key="2">
    <source>
        <dbReference type="ARBA" id="ARBA00006143"/>
    </source>
</evidence>
<evidence type="ECO:0000256" key="1">
    <source>
        <dbReference type="ARBA" id="ARBA00004141"/>
    </source>
</evidence>
<organism evidence="9">
    <name type="scientific">candidate division WOR-3 bacterium</name>
    <dbReference type="NCBI Taxonomy" id="2052148"/>
    <lineage>
        <taxon>Bacteria</taxon>
        <taxon>Bacteria division WOR-3</taxon>
    </lineage>
</organism>
<feature type="transmembrane region" description="Helical" evidence="6">
    <location>
        <begin position="212"/>
        <end position="230"/>
    </location>
</feature>
<dbReference type="Pfam" id="PF02683">
    <property type="entry name" value="DsbD_TM"/>
    <property type="match status" value="1"/>
</dbReference>
<dbReference type="GO" id="GO:0016020">
    <property type="term" value="C:membrane"/>
    <property type="evidence" value="ECO:0007669"/>
    <property type="project" value="UniProtKB-SubCell"/>
</dbReference>
<evidence type="ECO:0000256" key="3">
    <source>
        <dbReference type="ARBA" id="ARBA00022692"/>
    </source>
</evidence>
<dbReference type="InterPro" id="IPR003834">
    <property type="entry name" value="Cyt_c_assmbl_TM_dom"/>
</dbReference>
<dbReference type="EMBL" id="DTBX01000152">
    <property type="protein sequence ID" value="HGQ55684.1"/>
    <property type="molecule type" value="Genomic_DNA"/>
</dbReference>
<comment type="similarity">
    <text evidence="2">Belongs to the DsbD family.</text>
</comment>
<feature type="transmembrane region" description="Helical" evidence="6">
    <location>
        <begin position="20"/>
        <end position="49"/>
    </location>
</feature>